<organism evidence="1">
    <name type="scientific">Anguilla anguilla</name>
    <name type="common">European freshwater eel</name>
    <name type="synonym">Muraena anguilla</name>
    <dbReference type="NCBI Taxonomy" id="7936"/>
    <lineage>
        <taxon>Eukaryota</taxon>
        <taxon>Metazoa</taxon>
        <taxon>Chordata</taxon>
        <taxon>Craniata</taxon>
        <taxon>Vertebrata</taxon>
        <taxon>Euteleostomi</taxon>
        <taxon>Actinopterygii</taxon>
        <taxon>Neopterygii</taxon>
        <taxon>Teleostei</taxon>
        <taxon>Anguilliformes</taxon>
        <taxon>Anguillidae</taxon>
        <taxon>Anguilla</taxon>
    </lineage>
</organism>
<reference evidence="1" key="2">
    <citation type="journal article" date="2015" name="Fish Shellfish Immunol.">
        <title>Early steps in the European eel (Anguilla anguilla)-Vibrio vulnificus interaction in the gills: Role of the RtxA13 toxin.</title>
        <authorList>
            <person name="Callol A."/>
            <person name="Pajuelo D."/>
            <person name="Ebbesson L."/>
            <person name="Teles M."/>
            <person name="MacKenzie S."/>
            <person name="Amaro C."/>
        </authorList>
    </citation>
    <scope>NUCLEOTIDE SEQUENCE</scope>
</reference>
<sequence>MFTLHLKVTWASQTPALLCYYWLRLAEKESSPINSTVCTAALYFVPCVHTRSQVCVPADYLSQLRLGKRG</sequence>
<evidence type="ECO:0000313" key="1">
    <source>
        <dbReference type="EMBL" id="JAH46113.1"/>
    </source>
</evidence>
<reference evidence="1" key="1">
    <citation type="submission" date="2014-11" db="EMBL/GenBank/DDBJ databases">
        <authorList>
            <person name="Amaro Gonzalez C."/>
        </authorList>
    </citation>
    <scope>NUCLEOTIDE SEQUENCE</scope>
</reference>
<protein>
    <submittedName>
        <fullName evidence="1">Uncharacterized protein</fullName>
    </submittedName>
</protein>
<dbReference type="EMBL" id="GBXM01062464">
    <property type="protein sequence ID" value="JAH46113.1"/>
    <property type="molecule type" value="Transcribed_RNA"/>
</dbReference>
<dbReference type="AlphaFoldDB" id="A0A0E9T022"/>
<accession>A0A0E9T022</accession>
<proteinExistence type="predicted"/>
<name>A0A0E9T022_ANGAN</name>